<dbReference type="GO" id="GO:0031201">
    <property type="term" value="C:SNARE complex"/>
    <property type="evidence" value="ECO:0007669"/>
    <property type="project" value="TreeGrafter"/>
</dbReference>
<dbReference type="Pfam" id="PF05739">
    <property type="entry name" value="SNARE"/>
    <property type="match status" value="1"/>
</dbReference>
<dbReference type="InterPro" id="IPR006012">
    <property type="entry name" value="Syntaxin/epimorphin_CS"/>
</dbReference>
<dbReference type="GO" id="GO:0006906">
    <property type="term" value="P:vesicle fusion"/>
    <property type="evidence" value="ECO:0007669"/>
    <property type="project" value="TreeGrafter"/>
</dbReference>
<evidence type="ECO:0000256" key="2">
    <source>
        <dbReference type="ARBA" id="ARBA00009063"/>
    </source>
</evidence>
<comment type="caution">
    <text evidence="10">The sequence shown here is derived from an EMBL/GenBank/DDBJ whole genome shotgun (WGS) entry which is preliminary data.</text>
</comment>
<dbReference type="Pfam" id="PF00804">
    <property type="entry name" value="Syntaxin"/>
    <property type="match status" value="1"/>
</dbReference>
<evidence type="ECO:0000259" key="8">
    <source>
        <dbReference type="PROSITE" id="PS50192"/>
    </source>
</evidence>
<dbReference type="CDD" id="cd15840">
    <property type="entry name" value="SNARE_Qa"/>
    <property type="match status" value="1"/>
</dbReference>
<evidence type="ECO:0000256" key="1">
    <source>
        <dbReference type="ARBA" id="ARBA00004211"/>
    </source>
</evidence>
<keyword evidence="5 7" id="KW-0472">Membrane</keyword>
<proteinExistence type="inferred from homology"/>
<evidence type="ECO:0000313" key="10">
    <source>
        <dbReference type="EMBL" id="KAH3847610.1"/>
    </source>
</evidence>
<dbReference type="PANTHER" id="PTHR19957">
    <property type="entry name" value="SYNTAXIN"/>
    <property type="match status" value="1"/>
</dbReference>
<feature type="region of interest" description="Disordered" evidence="6">
    <location>
        <begin position="1"/>
        <end position="34"/>
    </location>
</feature>
<dbReference type="AlphaFoldDB" id="A0A9D4KWU9"/>
<evidence type="ECO:0000256" key="3">
    <source>
        <dbReference type="ARBA" id="ARBA00022692"/>
    </source>
</evidence>
<dbReference type="GO" id="GO:0006886">
    <property type="term" value="P:intracellular protein transport"/>
    <property type="evidence" value="ECO:0007669"/>
    <property type="project" value="InterPro"/>
</dbReference>
<gene>
    <name evidence="10" type="ORF">DPMN_089937</name>
    <name evidence="9" type="ORF">DPMN_181708</name>
</gene>
<name>A0A9D4KWU9_DREPO</name>
<evidence type="ECO:0000256" key="5">
    <source>
        <dbReference type="ARBA" id="ARBA00023136"/>
    </source>
</evidence>
<dbReference type="PROSITE" id="PS00914">
    <property type="entry name" value="SYNTAXIN"/>
    <property type="match status" value="1"/>
</dbReference>
<protein>
    <recommendedName>
        <fullName evidence="8">t-SNARE coiled-coil homology domain-containing protein</fullName>
    </recommendedName>
</protein>
<feature type="domain" description="T-SNARE coiled-coil homology" evidence="8">
    <location>
        <begin position="196"/>
        <end position="258"/>
    </location>
</feature>
<feature type="transmembrane region" description="Helical" evidence="7">
    <location>
        <begin position="270"/>
        <end position="292"/>
    </location>
</feature>
<comment type="similarity">
    <text evidence="2">Belongs to the syntaxin family.</text>
</comment>
<keyword evidence="11" id="KW-1185">Reference proteome</keyword>
<sequence length="301" mass="34319">MVRDRLAELQSRSTEDGESRTSKKEKNGTPLLSSEQQLTECLDRVTLIDNKIRKMRDDVEEMSKLQRNIVSNPLIDKSEVKRLDQTSDRVFNTSTQIQKEINSYRQEVKDLYLDPNHERVVKTHLDRLNKDVTRTMNDFRGAQVDYIEKSQKIHHKKVEIVGGEASTSEAVDPSQVQTSVFGADFLMEAQKAKMELREIEQRDAEIKKIENSVIMVNALFKEINALIMEQGETLDTIEKHVLETNVAVESAGVQLHEARTYQEKARRKKICCIGILVAVLVIAGIIIAIVIVTNKKDEKST</sequence>
<dbReference type="GO" id="GO:0005484">
    <property type="term" value="F:SNAP receptor activity"/>
    <property type="evidence" value="ECO:0007669"/>
    <property type="project" value="InterPro"/>
</dbReference>
<dbReference type="InterPro" id="IPR006011">
    <property type="entry name" value="Syntaxin_N"/>
</dbReference>
<dbReference type="Gene3D" id="1.20.58.70">
    <property type="match status" value="1"/>
</dbReference>
<evidence type="ECO:0000256" key="4">
    <source>
        <dbReference type="ARBA" id="ARBA00022989"/>
    </source>
</evidence>
<accession>A0A9D4KWU9</accession>
<feature type="compositionally biased region" description="Basic and acidic residues" evidence="6">
    <location>
        <begin position="1"/>
        <end position="27"/>
    </location>
</feature>
<dbReference type="EMBL" id="JAIWYP010000010">
    <property type="protein sequence ID" value="KAH3747284.1"/>
    <property type="molecule type" value="Genomic_DNA"/>
</dbReference>
<evidence type="ECO:0000256" key="7">
    <source>
        <dbReference type="SAM" id="Phobius"/>
    </source>
</evidence>
<reference evidence="10" key="1">
    <citation type="journal article" date="2019" name="bioRxiv">
        <title>The Genome of the Zebra Mussel, Dreissena polymorpha: A Resource for Invasive Species Research.</title>
        <authorList>
            <person name="McCartney M.A."/>
            <person name="Auch B."/>
            <person name="Kono T."/>
            <person name="Mallez S."/>
            <person name="Zhang Y."/>
            <person name="Obille A."/>
            <person name="Becker A."/>
            <person name="Abrahante J.E."/>
            <person name="Garbe J."/>
            <person name="Badalamenti J.P."/>
            <person name="Herman A."/>
            <person name="Mangelson H."/>
            <person name="Liachko I."/>
            <person name="Sullivan S."/>
            <person name="Sone E.D."/>
            <person name="Koren S."/>
            <person name="Silverstein K.A.T."/>
            <person name="Beckman K.B."/>
            <person name="Gohl D.M."/>
        </authorList>
    </citation>
    <scope>NUCLEOTIDE SEQUENCE</scope>
    <source>
        <strain evidence="10">Duluth1</strain>
        <tissue evidence="10">Whole animal</tissue>
    </source>
</reference>
<evidence type="ECO:0000313" key="11">
    <source>
        <dbReference type="Proteomes" id="UP000828390"/>
    </source>
</evidence>
<dbReference type="InterPro" id="IPR000727">
    <property type="entry name" value="T_SNARE_dom"/>
</dbReference>
<dbReference type="GO" id="GO:0000149">
    <property type="term" value="F:SNARE binding"/>
    <property type="evidence" value="ECO:0007669"/>
    <property type="project" value="TreeGrafter"/>
</dbReference>
<dbReference type="SUPFAM" id="SSF47661">
    <property type="entry name" value="t-snare proteins"/>
    <property type="match status" value="1"/>
</dbReference>
<dbReference type="EMBL" id="JAIWYP010000003">
    <property type="protein sequence ID" value="KAH3847610.1"/>
    <property type="molecule type" value="Genomic_DNA"/>
</dbReference>
<keyword evidence="3 7" id="KW-0812">Transmembrane</keyword>
<dbReference type="GO" id="GO:0005886">
    <property type="term" value="C:plasma membrane"/>
    <property type="evidence" value="ECO:0007669"/>
    <property type="project" value="TreeGrafter"/>
</dbReference>
<organism evidence="10 11">
    <name type="scientific">Dreissena polymorpha</name>
    <name type="common">Zebra mussel</name>
    <name type="synonym">Mytilus polymorpha</name>
    <dbReference type="NCBI Taxonomy" id="45954"/>
    <lineage>
        <taxon>Eukaryota</taxon>
        <taxon>Metazoa</taxon>
        <taxon>Spiralia</taxon>
        <taxon>Lophotrochozoa</taxon>
        <taxon>Mollusca</taxon>
        <taxon>Bivalvia</taxon>
        <taxon>Autobranchia</taxon>
        <taxon>Heteroconchia</taxon>
        <taxon>Euheterodonta</taxon>
        <taxon>Imparidentia</taxon>
        <taxon>Neoheterodontei</taxon>
        <taxon>Myida</taxon>
        <taxon>Dreissenoidea</taxon>
        <taxon>Dreissenidae</taxon>
        <taxon>Dreissena</taxon>
    </lineage>
</organism>
<reference evidence="10" key="2">
    <citation type="submission" date="2020-11" db="EMBL/GenBank/DDBJ databases">
        <authorList>
            <person name="McCartney M.A."/>
            <person name="Auch B."/>
            <person name="Kono T."/>
            <person name="Mallez S."/>
            <person name="Becker A."/>
            <person name="Gohl D.M."/>
            <person name="Silverstein K.A.T."/>
            <person name="Koren S."/>
            <person name="Bechman K.B."/>
            <person name="Herman A."/>
            <person name="Abrahante J.E."/>
            <person name="Garbe J."/>
        </authorList>
    </citation>
    <scope>NUCLEOTIDE SEQUENCE</scope>
    <source>
        <strain evidence="10">Duluth1</strain>
        <tissue evidence="10">Whole animal</tissue>
    </source>
</reference>
<dbReference type="OrthoDB" id="10255013at2759"/>
<comment type="subcellular location">
    <subcellularLocation>
        <location evidence="1">Membrane</location>
        <topology evidence="1">Single-pass type IV membrane protein</topology>
    </subcellularLocation>
</comment>
<keyword evidence="4 7" id="KW-1133">Transmembrane helix</keyword>
<dbReference type="Gene3D" id="1.20.5.110">
    <property type="match status" value="1"/>
</dbReference>
<dbReference type="GO" id="GO:0012505">
    <property type="term" value="C:endomembrane system"/>
    <property type="evidence" value="ECO:0007669"/>
    <property type="project" value="TreeGrafter"/>
</dbReference>
<dbReference type="Proteomes" id="UP000828390">
    <property type="component" value="Unassembled WGS sequence"/>
</dbReference>
<evidence type="ECO:0000313" key="9">
    <source>
        <dbReference type="EMBL" id="KAH3747284.1"/>
    </source>
</evidence>
<dbReference type="PROSITE" id="PS50192">
    <property type="entry name" value="T_SNARE"/>
    <property type="match status" value="1"/>
</dbReference>
<dbReference type="GO" id="GO:0006887">
    <property type="term" value="P:exocytosis"/>
    <property type="evidence" value="ECO:0007669"/>
    <property type="project" value="TreeGrafter"/>
</dbReference>
<dbReference type="GO" id="GO:0048278">
    <property type="term" value="P:vesicle docking"/>
    <property type="evidence" value="ECO:0007669"/>
    <property type="project" value="TreeGrafter"/>
</dbReference>
<dbReference type="SMART" id="SM00397">
    <property type="entry name" value="t_SNARE"/>
    <property type="match status" value="1"/>
</dbReference>
<dbReference type="PANTHER" id="PTHR19957:SF307">
    <property type="entry name" value="PROTEIN SSO1-RELATED"/>
    <property type="match status" value="1"/>
</dbReference>
<dbReference type="InterPro" id="IPR010989">
    <property type="entry name" value="SNARE"/>
</dbReference>
<dbReference type="InterPro" id="IPR045242">
    <property type="entry name" value="Syntaxin"/>
</dbReference>
<evidence type="ECO:0000256" key="6">
    <source>
        <dbReference type="SAM" id="MobiDB-lite"/>
    </source>
</evidence>